<dbReference type="AlphaFoldDB" id="A0A0G1GPA2"/>
<name>A0A0G1GPA2_9BACT</name>
<evidence type="ECO:0000313" key="2">
    <source>
        <dbReference type="Proteomes" id="UP000034069"/>
    </source>
</evidence>
<evidence type="ECO:0000313" key="1">
    <source>
        <dbReference type="EMBL" id="KKT36365.1"/>
    </source>
</evidence>
<gene>
    <name evidence="1" type="ORF">UW23_C0002G0032</name>
</gene>
<accession>A0A0G1GPA2</accession>
<reference evidence="1 2" key="1">
    <citation type="journal article" date="2015" name="Nature">
        <title>rRNA introns, odd ribosomes, and small enigmatic genomes across a large radiation of phyla.</title>
        <authorList>
            <person name="Brown C.T."/>
            <person name="Hug L.A."/>
            <person name="Thomas B.C."/>
            <person name="Sharon I."/>
            <person name="Castelle C.J."/>
            <person name="Singh A."/>
            <person name="Wilkins M.J."/>
            <person name="Williams K.H."/>
            <person name="Banfield J.F."/>
        </authorList>
    </citation>
    <scope>NUCLEOTIDE SEQUENCE [LARGE SCALE GENOMIC DNA]</scope>
</reference>
<dbReference type="EMBL" id="LCHN01000002">
    <property type="protein sequence ID" value="KKT36365.1"/>
    <property type="molecule type" value="Genomic_DNA"/>
</dbReference>
<proteinExistence type="predicted"/>
<dbReference type="Proteomes" id="UP000034069">
    <property type="component" value="Unassembled WGS sequence"/>
</dbReference>
<organism evidence="1 2">
    <name type="scientific">Candidatus Collierbacteria bacterium GW2011_GWA1_44_12</name>
    <dbReference type="NCBI Taxonomy" id="1618376"/>
    <lineage>
        <taxon>Bacteria</taxon>
        <taxon>Candidatus Collieribacteriota</taxon>
    </lineage>
</organism>
<sequence>MEKIALDIVRKYLDGHLSGHTVDFYLSTIDDWYLIQSANPLDEVTDYETPDQITIDLDGNPDRKVIIAQPILTDPLHVFYAEVINEKWYEPLIFLGEIDPSA</sequence>
<protein>
    <submittedName>
        <fullName evidence="1">Uncharacterized protein</fullName>
    </submittedName>
</protein>
<comment type="caution">
    <text evidence="1">The sequence shown here is derived from an EMBL/GenBank/DDBJ whole genome shotgun (WGS) entry which is preliminary data.</text>
</comment>